<accession>A0A6H0XWB4</accession>
<organism evidence="2 3">
    <name type="scientific">Peltaster fructicola</name>
    <dbReference type="NCBI Taxonomy" id="286661"/>
    <lineage>
        <taxon>Eukaryota</taxon>
        <taxon>Fungi</taxon>
        <taxon>Dikarya</taxon>
        <taxon>Ascomycota</taxon>
        <taxon>Pezizomycotina</taxon>
        <taxon>Dothideomycetes</taxon>
        <taxon>Dothideomycetes incertae sedis</taxon>
        <taxon>Peltaster</taxon>
    </lineage>
</organism>
<keyword evidence="1" id="KW-1133">Transmembrane helix</keyword>
<dbReference type="AlphaFoldDB" id="A0A6H0XWB4"/>
<name>A0A6H0XWB4_9PEZI</name>
<keyword evidence="3" id="KW-1185">Reference proteome</keyword>
<proteinExistence type="predicted"/>
<keyword evidence="1" id="KW-0472">Membrane</keyword>
<evidence type="ECO:0000313" key="2">
    <source>
        <dbReference type="EMBL" id="QIW99013.1"/>
    </source>
</evidence>
<feature type="transmembrane region" description="Helical" evidence="1">
    <location>
        <begin position="75"/>
        <end position="93"/>
    </location>
</feature>
<evidence type="ECO:0000256" key="1">
    <source>
        <dbReference type="SAM" id="Phobius"/>
    </source>
</evidence>
<reference evidence="2 3" key="1">
    <citation type="journal article" date="2016" name="Sci. Rep.">
        <title>Peltaster fructicola genome reveals evolution from an invasive phytopathogen to an ectophytic parasite.</title>
        <authorList>
            <person name="Xu C."/>
            <person name="Chen H."/>
            <person name="Gleason M.L."/>
            <person name="Xu J.R."/>
            <person name="Liu H."/>
            <person name="Zhang R."/>
            <person name="Sun G."/>
        </authorList>
    </citation>
    <scope>NUCLEOTIDE SEQUENCE [LARGE SCALE GENOMIC DNA]</scope>
    <source>
        <strain evidence="2 3">LNHT1506</strain>
    </source>
</reference>
<feature type="transmembrane region" description="Helical" evidence="1">
    <location>
        <begin position="20"/>
        <end position="41"/>
    </location>
</feature>
<dbReference type="Proteomes" id="UP000503462">
    <property type="component" value="Chromosome 3"/>
</dbReference>
<gene>
    <name evidence="2" type="ORF">AMS68_004531</name>
</gene>
<sequence length="176" mass="19942">MADLDIYWQYTLTTLGWISYPFGLVLYYVAIILLFIGKLLYGPISTFLQPFIYVGRFFLFLITLPYHLLAKFEPLYNFLGVAAIIGLLIGLGLHYSARNFDNVPDVSNIITSQVYEYFPWLKGRTVKQYREGKGKQGYASMPSSGYASLSDSVATSRRGKSNLIAQTILEEVDSDF</sequence>
<feature type="transmembrane region" description="Helical" evidence="1">
    <location>
        <begin position="53"/>
        <end position="69"/>
    </location>
</feature>
<dbReference type="EMBL" id="CP051141">
    <property type="protein sequence ID" value="QIW99013.1"/>
    <property type="molecule type" value="Genomic_DNA"/>
</dbReference>
<keyword evidence="1" id="KW-0812">Transmembrane</keyword>
<dbReference type="OrthoDB" id="4502894at2759"/>
<evidence type="ECO:0000313" key="3">
    <source>
        <dbReference type="Proteomes" id="UP000503462"/>
    </source>
</evidence>
<protein>
    <submittedName>
        <fullName evidence="2">Uncharacterized protein</fullName>
    </submittedName>
</protein>